<feature type="non-terminal residue" evidence="2">
    <location>
        <position position="1"/>
    </location>
</feature>
<sequence>NNQSSVIEDLLPLFENNPNFIILGKRLLNKKRKITYLRSQLNIPTELSPEDKNNTKLVQLRQRLKAKRRLGKDGHITSRSI</sequence>
<accession>A0A8S2Y349</accession>
<evidence type="ECO:0000313" key="3">
    <source>
        <dbReference type="Proteomes" id="UP000682733"/>
    </source>
</evidence>
<dbReference type="EMBL" id="CAJOBA010103136">
    <property type="protein sequence ID" value="CAF4527484.1"/>
    <property type="molecule type" value="Genomic_DNA"/>
</dbReference>
<proteinExistence type="predicted"/>
<protein>
    <submittedName>
        <fullName evidence="2">Uncharacterized protein</fullName>
    </submittedName>
</protein>
<evidence type="ECO:0000313" key="1">
    <source>
        <dbReference type="EMBL" id="CAF1664400.1"/>
    </source>
</evidence>
<dbReference type="EMBL" id="CAJNOK010071620">
    <property type="protein sequence ID" value="CAF1664400.1"/>
    <property type="molecule type" value="Genomic_DNA"/>
</dbReference>
<gene>
    <name evidence="1" type="ORF">OVA965_LOCUS45445</name>
    <name evidence="2" type="ORF">TMI583_LOCUS48946</name>
</gene>
<dbReference type="Proteomes" id="UP000677228">
    <property type="component" value="Unassembled WGS sequence"/>
</dbReference>
<name>A0A8S2Y349_9BILA</name>
<comment type="caution">
    <text evidence="2">The sequence shown here is derived from an EMBL/GenBank/DDBJ whole genome shotgun (WGS) entry which is preliminary data.</text>
</comment>
<evidence type="ECO:0000313" key="2">
    <source>
        <dbReference type="EMBL" id="CAF4527484.1"/>
    </source>
</evidence>
<dbReference type="Proteomes" id="UP000682733">
    <property type="component" value="Unassembled WGS sequence"/>
</dbReference>
<organism evidence="2 3">
    <name type="scientific">Didymodactylos carnosus</name>
    <dbReference type="NCBI Taxonomy" id="1234261"/>
    <lineage>
        <taxon>Eukaryota</taxon>
        <taxon>Metazoa</taxon>
        <taxon>Spiralia</taxon>
        <taxon>Gnathifera</taxon>
        <taxon>Rotifera</taxon>
        <taxon>Eurotatoria</taxon>
        <taxon>Bdelloidea</taxon>
        <taxon>Philodinida</taxon>
        <taxon>Philodinidae</taxon>
        <taxon>Didymodactylos</taxon>
    </lineage>
</organism>
<dbReference type="AlphaFoldDB" id="A0A8S2Y349"/>
<reference evidence="2" key="1">
    <citation type="submission" date="2021-02" db="EMBL/GenBank/DDBJ databases">
        <authorList>
            <person name="Nowell W R."/>
        </authorList>
    </citation>
    <scope>NUCLEOTIDE SEQUENCE</scope>
</reference>